<keyword evidence="1" id="KW-0175">Coiled coil</keyword>
<reference evidence="3 4" key="1">
    <citation type="submission" date="2019-06" db="EMBL/GenBank/DDBJ databases">
        <title>Draft genomes of female and male turbot (Scophthalmus maximus).</title>
        <authorList>
            <person name="Xu H."/>
            <person name="Xu X.-W."/>
            <person name="Shao C."/>
            <person name="Chen S."/>
        </authorList>
    </citation>
    <scope>NUCLEOTIDE SEQUENCE [LARGE SCALE GENOMIC DNA]</scope>
    <source>
        <strain evidence="3">Ysfricsl-2016a</strain>
        <tissue evidence="3">Blood</tissue>
    </source>
</reference>
<proteinExistence type="predicted"/>
<evidence type="ECO:0000313" key="4">
    <source>
        <dbReference type="Proteomes" id="UP000438429"/>
    </source>
</evidence>
<feature type="compositionally biased region" description="Basic and acidic residues" evidence="2">
    <location>
        <begin position="357"/>
        <end position="369"/>
    </location>
</feature>
<feature type="compositionally biased region" description="Polar residues" evidence="2">
    <location>
        <begin position="1"/>
        <end position="13"/>
    </location>
</feature>
<feature type="region of interest" description="Disordered" evidence="2">
    <location>
        <begin position="349"/>
        <end position="369"/>
    </location>
</feature>
<gene>
    <name evidence="3" type="ORF">F2P81_008887</name>
</gene>
<dbReference type="AlphaFoldDB" id="A0A6A4SX96"/>
<sequence>MAATNGRNKASVSRTREHRSSGANKVLAERNPAVVAVGAWVEDGQDFPEHPSMKPDRRIPHTRHRVWTQHVPAGERMMSAGVATRQRVMEGSSWEKADYHVLRGEQKVEEEEEDVQREEEGDDHFFTSRHECPLVQQKVSGRVLWDTDKSQPDPDFDSRLRVPQVLWPLTDQEELRRRQRQSQFLMQRRQFMNTEREQVKDNKQHRKHLKRTARIKAEKEQIRLEEERKLERARQLTEAKLRLEERELLILERLKLEEEEEERAAELQRRKKEENHKVATSVCPSVTFDNVEFGSTHLTHTHRRRAVVFVSDIEASFRYASLCGPVSSVGTGCRAAGWFRLCHRSDSVTNSPAVPEAHSHVEDMSGTKS</sequence>
<dbReference type="InterPro" id="IPR037693">
    <property type="entry name" value="CCDC15"/>
</dbReference>
<accession>A0A6A4SX96</accession>
<name>A0A6A4SX96_SCOMX</name>
<protein>
    <submittedName>
        <fullName evidence="3">Uncharacterized protein</fullName>
    </submittedName>
</protein>
<dbReference type="PANTHER" id="PTHR14817:SF2">
    <property type="entry name" value="COILED-COIL DOMAIN-CONTAINING PROTEIN 15"/>
    <property type="match status" value="1"/>
</dbReference>
<feature type="region of interest" description="Disordered" evidence="2">
    <location>
        <begin position="1"/>
        <end position="28"/>
    </location>
</feature>
<dbReference type="EMBL" id="VEVO01000008">
    <property type="protein sequence ID" value="KAF0038403.1"/>
    <property type="molecule type" value="Genomic_DNA"/>
</dbReference>
<dbReference type="PANTHER" id="PTHR14817">
    <property type="entry name" value="COILED-COIL DOMAIN-CONTAINING PROTEIN 15"/>
    <property type="match status" value="1"/>
</dbReference>
<evidence type="ECO:0000256" key="1">
    <source>
        <dbReference type="SAM" id="Coils"/>
    </source>
</evidence>
<feature type="coiled-coil region" evidence="1">
    <location>
        <begin position="216"/>
        <end position="277"/>
    </location>
</feature>
<dbReference type="Proteomes" id="UP000438429">
    <property type="component" value="Unassembled WGS sequence"/>
</dbReference>
<comment type="caution">
    <text evidence="3">The sequence shown here is derived from an EMBL/GenBank/DDBJ whole genome shotgun (WGS) entry which is preliminary data.</text>
</comment>
<dbReference type="GO" id="GO:0005813">
    <property type="term" value="C:centrosome"/>
    <property type="evidence" value="ECO:0007669"/>
    <property type="project" value="TreeGrafter"/>
</dbReference>
<evidence type="ECO:0000313" key="3">
    <source>
        <dbReference type="EMBL" id="KAF0038403.1"/>
    </source>
</evidence>
<evidence type="ECO:0000256" key="2">
    <source>
        <dbReference type="SAM" id="MobiDB-lite"/>
    </source>
</evidence>
<organism evidence="3 4">
    <name type="scientific">Scophthalmus maximus</name>
    <name type="common">Turbot</name>
    <name type="synonym">Psetta maxima</name>
    <dbReference type="NCBI Taxonomy" id="52904"/>
    <lineage>
        <taxon>Eukaryota</taxon>
        <taxon>Metazoa</taxon>
        <taxon>Chordata</taxon>
        <taxon>Craniata</taxon>
        <taxon>Vertebrata</taxon>
        <taxon>Euteleostomi</taxon>
        <taxon>Actinopterygii</taxon>
        <taxon>Neopterygii</taxon>
        <taxon>Teleostei</taxon>
        <taxon>Neoteleostei</taxon>
        <taxon>Acanthomorphata</taxon>
        <taxon>Carangaria</taxon>
        <taxon>Pleuronectiformes</taxon>
        <taxon>Pleuronectoidei</taxon>
        <taxon>Scophthalmidae</taxon>
        <taxon>Scophthalmus</taxon>
    </lineage>
</organism>